<dbReference type="eggNOG" id="ENOG502S4BC">
    <property type="taxonomic scope" value="Eukaryota"/>
</dbReference>
<accession>H3A7Q8</accession>
<comment type="function">
    <text evidence="9">Component of the MICOS complex, a large protein complex of the mitochondrial inner membrane that plays crucial roles in the maintenance of crista junctions, inner membrane architecture, and formation of contact sites to the outer membrane.</text>
</comment>
<evidence type="ECO:0000256" key="4">
    <source>
        <dbReference type="ARBA" id="ARBA00022692"/>
    </source>
</evidence>
<dbReference type="STRING" id="7897.ENSLACP00000005679"/>
<keyword evidence="4" id="KW-0812">Transmembrane</keyword>
<keyword evidence="6" id="KW-1133">Transmembrane helix</keyword>
<protein>
    <recommendedName>
        <fullName evidence="3 9">MICOS complex subunit MIC13</fullName>
    </recommendedName>
</protein>
<evidence type="ECO:0000256" key="3">
    <source>
        <dbReference type="ARBA" id="ARBA00018172"/>
    </source>
</evidence>
<evidence type="ECO:0000256" key="7">
    <source>
        <dbReference type="ARBA" id="ARBA00023128"/>
    </source>
</evidence>
<keyword evidence="11" id="KW-1185">Reference proteome</keyword>
<dbReference type="GeneTree" id="ENSGT00390000002629"/>
<dbReference type="GO" id="GO:0061617">
    <property type="term" value="C:MICOS complex"/>
    <property type="evidence" value="ECO:0007669"/>
    <property type="project" value="UniProtKB-UniRule"/>
</dbReference>
<keyword evidence="5 9" id="KW-0999">Mitochondrion inner membrane</keyword>
<keyword evidence="8" id="KW-0472">Membrane</keyword>
<evidence type="ECO:0000256" key="9">
    <source>
        <dbReference type="RuleBase" id="RU363009"/>
    </source>
</evidence>
<dbReference type="AlphaFoldDB" id="H3A7Q8"/>
<sequence length="113" mass="12625">MATRVLPLVKLLSKIGLAGGAVYIVYDQELLSNSEKGSEALHKAKEAIPLAVDEWRKYFGWEGQLPAAPKMNFSLCEFWNSGVRRSMSALSVAPTRAGEYTQQGWQYMKNLTK</sequence>
<evidence type="ECO:0000256" key="6">
    <source>
        <dbReference type="ARBA" id="ARBA00022989"/>
    </source>
</evidence>
<keyword evidence="7 9" id="KW-0496">Mitochondrion</keyword>
<dbReference type="PANTHER" id="PTHR31816:SF3">
    <property type="entry name" value="MICOS COMPLEX SUBUNIT MIC13"/>
    <property type="match status" value="1"/>
</dbReference>
<organism evidence="10 11">
    <name type="scientific">Latimeria chalumnae</name>
    <name type="common">Coelacanth</name>
    <dbReference type="NCBI Taxonomy" id="7897"/>
    <lineage>
        <taxon>Eukaryota</taxon>
        <taxon>Metazoa</taxon>
        <taxon>Chordata</taxon>
        <taxon>Craniata</taxon>
        <taxon>Vertebrata</taxon>
        <taxon>Euteleostomi</taxon>
        <taxon>Coelacanthiformes</taxon>
        <taxon>Coelacanthidae</taxon>
        <taxon>Latimeria</taxon>
    </lineage>
</organism>
<gene>
    <name evidence="10" type="primary">MICOS13</name>
</gene>
<dbReference type="GO" id="GO:0042407">
    <property type="term" value="P:cristae formation"/>
    <property type="evidence" value="ECO:0007669"/>
    <property type="project" value="TreeGrafter"/>
</dbReference>
<evidence type="ECO:0000256" key="1">
    <source>
        <dbReference type="ARBA" id="ARBA00004434"/>
    </source>
</evidence>
<name>H3A7Q8_LATCH</name>
<dbReference type="GO" id="GO:0044284">
    <property type="term" value="C:mitochondrial crista junction"/>
    <property type="evidence" value="ECO:0007669"/>
    <property type="project" value="TreeGrafter"/>
</dbReference>
<dbReference type="EMBL" id="AFYH01191559">
    <property type="status" value="NOT_ANNOTATED_CDS"/>
    <property type="molecule type" value="Genomic_DNA"/>
</dbReference>
<proteinExistence type="inferred from homology"/>
<evidence type="ECO:0000256" key="5">
    <source>
        <dbReference type="ARBA" id="ARBA00022792"/>
    </source>
</evidence>
<comment type="subunit">
    <text evidence="9">Component of the mitochondrial contact site and cristae organizing system (MICOS) complex.</text>
</comment>
<reference evidence="10" key="3">
    <citation type="submission" date="2025-09" db="UniProtKB">
        <authorList>
            <consortium name="Ensembl"/>
        </authorList>
    </citation>
    <scope>IDENTIFICATION</scope>
</reference>
<evidence type="ECO:0000313" key="10">
    <source>
        <dbReference type="Ensembl" id="ENSLACP00000005679.1"/>
    </source>
</evidence>
<dbReference type="Pfam" id="PF15884">
    <property type="entry name" value="QIL1"/>
    <property type="match status" value="1"/>
</dbReference>
<evidence type="ECO:0000256" key="8">
    <source>
        <dbReference type="ARBA" id="ARBA00023136"/>
    </source>
</evidence>
<dbReference type="Proteomes" id="UP000008672">
    <property type="component" value="Unassembled WGS sequence"/>
</dbReference>
<dbReference type="Ensembl" id="ENSLACT00000005728.1">
    <property type="protein sequence ID" value="ENSLACP00000005679.1"/>
    <property type="gene ID" value="ENSLACG00000005045.1"/>
</dbReference>
<dbReference type="Bgee" id="ENSLACG00000005045">
    <property type="expression patterns" value="Expressed in muscle tissue and 6 other cell types or tissues"/>
</dbReference>
<dbReference type="FunCoup" id="H3A7Q8">
    <property type="interactions" value="608"/>
</dbReference>
<dbReference type="PANTHER" id="PTHR31816">
    <property type="entry name" value="MICOS COMPLEX SUBUNIT MIC13"/>
    <property type="match status" value="1"/>
</dbReference>
<evidence type="ECO:0000256" key="2">
    <source>
        <dbReference type="ARBA" id="ARBA00006771"/>
    </source>
</evidence>
<dbReference type="EMBL" id="AFYH01191560">
    <property type="status" value="NOT_ANNOTATED_CDS"/>
    <property type="molecule type" value="Genomic_DNA"/>
</dbReference>
<comment type="similarity">
    <text evidence="2 9">Belongs to the MICOS complex subunit Mic13 family.</text>
</comment>
<comment type="subcellular location">
    <subcellularLocation>
        <location evidence="1 9">Mitochondrion inner membrane</location>
        <topology evidence="1 9">Single-pass membrane protein</topology>
    </subcellularLocation>
</comment>
<reference evidence="10" key="2">
    <citation type="submission" date="2025-08" db="UniProtKB">
        <authorList>
            <consortium name="Ensembl"/>
        </authorList>
    </citation>
    <scope>IDENTIFICATION</scope>
</reference>
<dbReference type="InParanoid" id="H3A7Q8"/>
<dbReference type="InterPro" id="IPR026769">
    <property type="entry name" value="Mic13"/>
</dbReference>
<dbReference type="EMBL" id="AFYH01191558">
    <property type="status" value="NOT_ANNOTATED_CDS"/>
    <property type="molecule type" value="Genomic_DNA"/>
</dbReference>
<dbReference type="OMA" id="GWKYMKD"/>
<evidence type="ECO:0000313" key="11">
    <source>
        <dbReference type="Proteomes" id="UP000008672"/>
    </source>
</evidence>
<reference evidence="11" key="1">
    <citation type="submission" date="2011-08" db="EMBL/GenBank/DDBJ databases">
        <title>The draft genome of Latimeria chalumnae.</title>
        <authorList>
            <person name="Di Palma F."/>
            <person name="Alfoldi J."/>
            <person name="Johnson J."/>
            <person name="Berlin A."/>
            <person name="Gnerre S."/>
            <person name="Jaffe D."/>
            <person name="MacCallum I."/>
            <person name="Young S."/>
            <person name="Walker B.J."/>
            <person name="Lander E."/>
            <person name="Lindblad-Toh K."/>
        </authorList>
    </citation>
    <scope>NUCLEOTIDE SEQUENCE [LARGE SCALE GENOMIC DNA]</scope>
    <source>
        <strain evidence="11">Wild caught</strain>
    </source>
</reference>